<dbReference type="InterPro" id="IPR050713">
    <property type="entry name" value="RTP_Phos/Ushers"/>
</dbReference>
<dbReference type="SMART" id="SM00060">
    <property type="entry name" value="FN3"/>
    <property type="match status" value="11"/>
</dbReference>
<feature type="non-terminal residue" evidence="2">
    <location>
        <position position="1"/>
    </location>
</feature>
<feature type="domain" description="Fibronectin type-III" evidence="1">
    <location>
        <begin position="903"/>
        <end position="989"/>
    </location>
</feature>
<feature type="domain" description="Fibronectin type-III" evidence="1">
    <location>
        <begin position="721"/>
        <end position="812"/>
    </location>
</feature>
<protein>
    <submittedName>
        <fullName evidence="2">PTPRV phosphatase</fullName>
    </submittedName>
</protein>
<dbReference type="InterPro" id="IPR036116">
    <property type="entry name" value="FN3_sf"/>
</dbReference>
<evidence type="ECO:0000313" key="3">
    <source>
        <dbReference type="Proteomes" id="UP000531151"/>
    </source>
</evidence>
<dbReference type="CDD" id="cd00063">
    <property type="entry name" value="FN3"/>
    <property type="match status" value="9"/>
</dbReference>
<dbReference type="AlphaFoldDB" id="A0A7K4JT57"/>
<feature type="non-terminal residue" evidence="2">
    <location>
        <position position="989"/>
    </location>
</feature>
<dbReference type="PANTHER" id="PTHR46957:SF10">
    <property type="entry name" value="PROTEIN TYROSINE PHOSPHATASE, RECEPTOR TYPE, H"/>
    <property type="match status" value="1"/>
</dbReference>
<dbReference type="Pfam" id="PF00041">
    <property type="entry name" value="fn3"/>
    <property type="match status" value="8"/>
</dbReference>
<dbReference type="GO" id="GO:0043235">
    <property type="term" value="C:receptor complex"/>
    <property type="evidence" value="ECO:0007669"/>
    <property type="project" value="TreeGrafter"/>
</dbReference>
<organism evidence="2 3">
    <name type="scientific">Geococcyx californianus</name>
    <name type="common">Greater roadrunner</name>
    <name type="synonym">Saurothera californiana</name>
    <dbReference type="NCBI Taxonomy" id="8947"/>
    <lineage>
        <taxon>Eukaryota</taxon>
        <taxon>Metazoa</taxon>
        <taxon>Chordata</taxon>
        <taxon>Craniata</taxon>
        <taxon>Vertebrata</taxon>
        <taxon>Euteleostomi</taxon>
        <taxon>Archelosauria</taxon>
        <taxon>Archosauria</taxon>
        <taxon>Dinosauria</taxon>
        <taxon>Saurischia</taxon>
        <taxon>Theropoda</taxon>
        <taxon>Coelurosauria</taxon>
        <taxon>Aves</taxon>
        <taxon>Neognathae</taxon>
        <taxon>Neoaves</taxon>
        <taxon>Otidimorphae</taxon>
        <taxon>Cuculiformes</taxon>
        <taxon>Neomorphidae</taxon>
        <taxon>Geococcyx</taxon>
    </lineage>
</organism>
<keyword evidence="3" id="KW-1185">Reference proteome</keyword>
<evidence type="ECO:0000313" key="2">
    <source>
        <dbReference type="EMBL" id="NWH68506.1"/>
    </source>
</evidence>
<evidence type="ECO:0000259" key="1">
    <source>
        <dbReference type="PROSITE" id="PS50853"/>
    </source>
</evidence>
<accession>A0A7K4JT57</accession>
<reference evidence="2 3" key="1">
    <citation type="submission" date="2019-09" db="EMBL/GenBank/DDBJ databases">
        <title>Bird 10,000 Genomes (B10K) Project - Family phase.</title>
        <authorList>
            <person name="Zhang G."/>
        </authorList>
    </citation>
    <scope>NUCLEOTIDE SEQUENCE [LARGE SCALE GENOMIC DNA]</scope>
    <source>
        <strain evidence="2">B10K-CU-031-07</strain>
        <tissue evidence="2">Muscle</tissue>
    </source>
</reference>
<name>A0A7K4JT57_GEOCA</name>
<dbReference type="InterPro" id="IPR013783">
    <property type="entry name" value="Ig-like_fold"/>
</dbReference>
<dbReference type="EMBL" id="VWPV01071542">
    <property type="protein sequence ID" value="NWH68506.1"/>
    <property type="molecule type" value="Genomic_DNA"/>
</dbReference>
<dbReference type="PANTHER" id="PTHR46957">
    <property type="entry name" value="CYTOKINE RECEPTOR"/>
    <property type="match status" value="1"/>
</dbReference>
<feature type="domain" description="Fibronectin type-III" evidence="1">
    <location>
        <begin position="2"/>
        <end position="92"/>
    </location>
</feature>
<dbReference type="Gene3D" id="2.60.40.10">
    <property type="entry name" value="Immunoglobulins"/>
    <property type="match status" value="11"/>
</dbReference>
<dbReference type="OrthoDB" id="8609993at2759"/>
<feature type="domain" description="Fibronectin type-III" evidence="1">
    <location>
        <begin position="631"/>
        <end position="720"/>
    </location>
</feature>
<proteinExistence type="predicted"/>
<dbReference type="SUPFAM" id="SSF49265">
    <property type="entry name" value="Fibronectin type III"/>
    <property type="match status" value="10"/>
</dbReference>
<sequence>GTLLNVSVSDHGWSDSLLLSWDEPEQGAEGYSLALSSLESGTPLQNGSAGPNITSFWFHGLTPGTRYEIEVTATLACMETTSQTVTAQTRPSPVRNLTLSSSGSSDVLHASWVHAHGQRDGYHLALYHSDSQTLVRNVTIPPNTSTFLFDGLLAGSEYALKVSTQAGSSQASTSIHQWTAPSIPAQLRLSPGSSTSLVASWVGAAGAAWLHLTLHNLLTQMVTTTLSARRGLTSYTFQHLHPGTQYWLGLSATAGPYTTEGPNATAWTYPLSPGNVTLSGAEEQSSLQARWSAPAGERDFYLVTLQEGADSAPMRNISVGGDNSHVTFHGLSPGKQYSVQVTAVAGPYRASARSTAAWTQPLAPSGVSLSSQGNPHSLHASWEEAMGEGYVLALSPVEHPAKNTSLLRGVTNCTYEGLRPGTLYSFEVSTIAGPYTSTPRRITNWTYPLPPEQLTLSNEGHSTSLRASWRAAPTGSNGYTGALWETKFQEQVRNITVGSNWTNVTFEDLVPGRQYILEMAAMAGPYQSTVRSATDWTYPLAPTGVTLTNTQRPLGLSAFWDKAAGDVDHFHLQLYSKSHPAQRNITVGPNIHNFTFLGLSPGTQYFLRVTVLAGPYRSSSHFATEWTYPLSLANVSVQPGRRPQELRVSWVESGGGRNHLVQLSVAESLSIIRNMSVPRGVTQLDLEGLVPGSRYRVEIISQAGPHRTSSQTAIGYTVPLPPLSLSANPVRTAWALAVHWETPPGQRDGYQLSVLEEGSSAPAKNLEAGKDSTNVTLAWLQPGTCYLVGIWAVAGPYRSLPKNITGCTVPAAPTNLSLINTGSSSELYTCWNKAPGRRDHYRVVLYSLSTQSREQVQILTPDAQNITWSHLEAGSRFAVQVTAVKGLFEASSTNVTQWTHPLAPANLTLDSPSASTLQVSWAATRRGAEGYVVDVYNTASRSHVKRMVLSGGARSHIFRNLSPGTRYSVAVRATAGPFHSSTSNLTHCT</sequence>
<dbReference type="PROSITE" id="PS50853">
    <property type="entry name" value="FN3"/>
    <property type="match status" value="7"/>
</dbReference>
<comment type="caution">
    <text evidence="2">The sequence shown here is derived from an EMBL/GenBank/DDBJ whole genome shotgun (WGS) entry which is preliminary data.</text>
</comment>
<gene>
    <name evidence="2" type="primary">Ptprv_1</name>
    <name evidence="2" type="ORF">GEOCAL_R14208</name>
</gene>
<dbReference type="Proteomes" id="UP000531151">
    <property type="component" value="Unassembled WGS sequence"/>
</dbReference>
<dbReference type="InterPro" id="IPR003961">
    <property type="entry name" value="FN3_dom"/>
</dbReference>
<feature type="domain" description="Fibronectin type-III" evidence="1">
    <location>
        <begin position="450"/>
        <end position="543"/>
    </location>
</feature>
<dbReference type="FunFam" id="2.60.40.10:FF:000369">
    <property type="entry name" value="Protein tyrosine phosphatase, receptor type B"/>
    <property type="match status" value="5"/>
</dbReference>
<feature type="domain" description="Fibronectin type-III" evidence="1">
    <location>
        <begin position="93"/>
        <end position="182"/>
    </location>
</feature>
<feature type="domain" description="Fibronectin type-III" evidence="1">
    <location>
        <begin position="272"/>
        <end position="365"/>
    </location>
</feature>